<evidence type="ECO:0000256" key="9">
    <source>
        <dbReference type="SAM" id="Phobius"/>
    </source>
</evidence>
<dbReference type="EC" id="2.7.13.3" evidence="2"/>
<evidence type="ECO:0000313" key="12">
    <source>
        <dbReference type="Proteomes" id="UP000292373"/>
    </source>
</evidence>
<keyword evidence="3" id="KW-0597">Phosphoprotein</keyword>
<keyword evidence="12" id="KW-1185">Reference proteome</keyword>
<dbReference type="PANTHER" id="PTHR24421:SF10">
    <property type="entry name" value="NITRATE_NITRITE SENSOR PROTEIN NARQ"/>
    <property type="match status" value="1"/>
</dbReference>
<keyword evidence="7" id="KW-0067">ATP-binding</keyword>
<comment type="caution">
    <text evidence="11">The sequence shown here is derived from an EMBL/GenBank/DDBJ whole genome shotgun (WGS) entry which is preliminary data.</text>
</comment>
<keyword evidence="9" id="KW-1133">Transmembrane helix</keyword>
<evidence type="ECO:0000256" key="5">
    <source>
        <dbReference type="ARBA" id="ARBA00022741"/>
    </source>
</evidence>
<dbReference type="InterPro" id="IPR036890">
    <property type="entry name" value="HATPase_C_sf"/>
</dbReference>
<dbReference type="EMBL" id="SDMQ01000006">
    <property type="protein sequence ID" value="TBT84965.1"/>
    <property type="molecule type" value="Genomic_DNA"/>
</dbReference>
<evidence type="ECO:0000256" key="1">
    <source>
        <dbReference type="ARBA" id="ARBA00000085"/>
    </source>
</evidence>
<dbReference type="Proteomes" id="UP000292373">
    <property type="component" value="Unassembled WGS sequence"/>
</dbReference>
<evidence type="ECO:0000256" key="8">
    <source>
        <dbReference type="ARBA" id="ARBA00023012"/>
    </source>
</evidence>
<dbReference type="CDD" id="cd16917">
    <property type="entry name" value="HATPase_UhpB-NarQ-NarX-like"/>
    <property type="match status" value="1"/>
</dbReference>
<evidence type="ECO:0000259" key="10">
    <source>
        <dbReference type="Pfam" id="PF07730"/>
    </source>
</evidence>
<sequence>MPAPRRGRSLRRMDRRVRTVAGAVGSAVALAFAWRVAPFAQHYGDASWRTEPTPMPMEPPPPEAYAAFAAPAIASIAAVVAGILLLHRRPLPGFLLGVAGLVVHGAFGGPSFGGFVPALVLSLGLLRARGLNRAAAWLPLLLVALWATWWDAPGLGLTDWRMWSSIGTQFAWVLIPTLLVALAIGRRQTRAREQAEAVERAASEERLRLAREIHDVVGHSLSMISLQSGVALRVLDADPGQARTSLEAIRTSSKDALAELRHTLGAFRGDDAGPLAPAPSLAAVPALVDEVRAGGVRVDLAPLPDATGIGAAAQAAAYRVVQEALTNAIRHAPGTLVAVAAERTPHGLDITVTNPLAPQAHPGPEGGGLRGMRERVGALGGTLVAGPEGDRFLVRAHLPTRERP</sequence>
<feature type="transmembrane region" description="Helical" evidence="9">
    <location>
        <begin position="134"/>
        <end position="150"/>
    </location>
</feature>
<evidence type="ECO:0000256" key="7">
    <source>
        <dbReference type="ARBA" id="ARBA00022840"/>
    </source>
</evidence>
<protein>
    <recommendedName>
        <fullName evidence="2">histidine kinase</fullName>
        <ecNumber evidence="2">2.7.13.3</ecNumber>
    </recommendedName>
</protein>
<feature type="transmembrane region" description="Helical" evidence="9">
    <location>
        <begin position="20"/>
        <end position="44"/>
    </location>
</feature>
<dbReference type="GO" id="GO:0000155">
    <property type="term" value="F:phosphorelay sensor kinase activity"/>
    <property type="evidence" value="ECO:0007669"/>
    <property type="project" value="InterPro"/>
</dbReference>
<accession>A0A4V2JSG9</accession>
<dbReference type="GO" id="GO:0005524">
    <property type="term" value="F:ATP binding"/>
    <property type="evidence" value="ECO:0007669"/>
    <property type="project" value="UniProtKB-KW"/>
</dbReference>
<reference evidence="11 12" key="1">
    <citation type="submission" date="2019-01" db="EMBL/GenBank/DDBJ databases">
        <title>Lactibacter flavus gen. nov., sp. nov., a novel bacterium of the family Propionibacteriaceae isolated from raw milk and dairy products.</title>
        <authorList>
            <person name="Huptas C."/>
            <person name="Wenning M."/>
            <person name="Breitenwieser F."/>
            <person name="Doll E."/>
            <person name="Von Neubeck M."/>
            <person name="Busse H.-J."/>
            <person name="Scherer S."/>
        </authorList>
    </citation>
    <scope>NUCLEOTIDE SEQUENCE [LARGE SCALE GENOMIC DNA]</scope>
    <source>
        <strain evidence="11 12">KCTC 33808</strain>
    </source>
</reference>
<gene>
    <name evidence="11" type="ORF">ET989_07220</name>
</gene>
<comment type="catalytic activity">
    <reaction evidence="1">
        <text>ATP + protein L-histidine = ADP + protein N-phospho-L-histidine.</text>
        <dbReference type="EC" id="2.7.13.3"/>
    </reaction>
</comment>
<evidence type="ECO:0000313" key="11">
    <source>
        <dbReference type="EMBL" id="TBT84965.1"/>
    </source>
</evidence>
<organism evidence="11 12">
    <name type="scientific">Propioniciclava sinopodophylli</name>
    <dbReference type="NCBI Taxonomy" id="1837344"/>
    <lineage>
        <taxon>Bacteria</taxon>
        <taxon>Bacillati</taxon>
        <taxon>Actinomycetota</taxon>
        <taxon>Actinomycetes</taxon>
        <taxon>Propionibacteriales</taxon>
        <taxon>Propionibacteriaceae</taxon>
        <taxon>Propioniciclava</taxon>
    </lineage>
</organism>
<proteinExistence type="predicted"/>
<evidence type="ECO:0000256" key="3">
    <source>
        <dbReference type="ARBA" id="ARBA00022553"/>
    </source>
</evidence>
<dbReference type="SUPFAM" id="SSF55874">
    <property type="entry name" value="ATPase domain of HSP90 chaperone/DNA topoisomerase II/histidine kinase"/>
    <property type="match status" value="1"/>
</dbReference>
<keyword evidence="9" id="KW-0812">Transmembrane</keyword>
<dbReference type="Gene3D" id="3.30.565.10">
    <property type="entry name" value="Histidine kinase-like ATPase, C-terminal domain"/>
    <property type="match status" value="1"/>
</dbReference>
<evidence type="ECO:0000256" key="6">
    <source>
        <dbReference type="ARBA" id="ARBA00022777"/>
    </source>
</evidence>
<evidence type="ECO:0000256" key="2">
    <source>
        <dbReference type="ARBA" id="ARBA00012438"/>
    </source>
</evidence>
<feature type="domain" description="Signal transduction histidine kinase subgroup 3 dimerisation and phosphoacceptor" evidence="10">
    <location>
        <begin position="205"/>
        <end position="270"/>
    </location>
</feature>
<keyword evidence="6 11" id="KW-0418">Kinase</keyword>
<dbReference type="InterPro" id="IPR050482">
    <property type="entry name" value="Sensor_HK_TwoCompSys"/>
</dbReference>
<dbReference type="AlphaFoldDB" id="A0A4V2JSG9"/>
<dbReference type="Gene3D" id="1.20.5.1930">
    <property type="match status" value="1"/>
</dbReference>
<feature type="transmembrane region" description="Helical" evidence="9">
    <location>
        <begin position="64"/>
        <end position="86"/>
    </location>
</feature>
<feature type="transmembrane region" description="Helical" evidence="9">
    <location>
        <begin position="162"/>
        <end position="184"/>
    </location>
</feature>
<dbReference type="OrthoDB" id="227596at2"/>
<keyword evidence="9" id="KW-0472">Membrane</keyword>
<dbReference type="GO" id="GO:0016020">
    <property type="term" value="C:membrane"/>
    <property type="evidence" value="ECO:0007669"/>
    <property type="project" value="InterPro"/>
</dbReference>
<keyword evidence="5" id="KW-0547">Nucleotide-binding</keyword>
<keyword evidence="4" id="KW-0808">Transferase</keyword>
<keyword evidence="8" id="KW-0902">Two-component regulatory system</keyword>
<dbReference type="Pfam" id="PF07730">
    <property type="entry name" value="HisKA_3"/>
    <property type="match status" value="1"/>
</dbReference>
<dbReference type="InterPro" id="IPR011712">
    <property type="entry name" value="Sig_transdc_His_kin_sub3_dim/P"/>
</dbReference>
<evidence type="ECO:0000256" key="4">
    <source>
        <dbReference type="ARBA" id="ARBA00022679"/>
    </source>
</evidence>
<name>A0A4V2JSG9_9ACTN</name>
<dbReference type="GO" id="GO:0046983">
    <property type="term" value="F:protein dimerization activity"/>
    <property type="evidence" value="ECO:0007669"/>
    <property type="project" value="InterPro"/>
</dbReference>
<dbReference type="PANTHER" id="PTHR24421">
    <property type="entry name" value="NITRATE/NITRITE SENSOR PROTEIN NARX-RELATED"/>
    <property type="match status" value="1"/>
</dbReference>